<feature type="transmembrane region" description="Helical" evidence="2">
    <location>
        <begin position="97"/>
        <end position="118"/>
    </location>
</feature>
<feature type="chain" id="PRO_5046612171" evidence="3">
    <location>
        <begin position="23"/>
        <end position="303"/>
    </location>
</feature>
<name>A0ABN7S0X0_OIKDI</name>
<evidence type="ECO:0000256" key="1">
    <source>
        <dbReference type="SAM" id="MobiDB-lite"/>
    </source>
</evidence>
<gene>
    <name evidence="4" type="ORF">OKIOD_LOCUS3099</name>
</gene>
<dbReference type="Proteomes" id="UP001158576">
    <property type="component" value="Chromosome PAR"/>
</dbReference>
<accession>A0ABN7S0X0</accession>
<protein>
    <submittedName>
        <fullName evidence="4">Oidioi.mRNA.OKI2018_I69.PAR.g11541.t1.cds</fullName>
    </submittedName>
</protein>
<feature type="region of interest" description="Disordered" evidence="1">
    <location>
        <begin position="152"/>
        <end position="272"/>
    </location>
</feature>
<keyword evidence="3" id="KW-0732">Signal</keyword>
<proteinExistence type="predicted"/>
<evidence type="ECO:0000256" key="2">
    <source>
        <dbReference type="SAM" id="Phobius"/>
    </source>
</evidence>
<feature type="signal peptide" evidence="3">
    <location>
        <begin position="1"/>
        <end position="22"/>
    </location>
</feature>
<feature type="compositionally biased region" description="Basic residues" evidence="1">
    <location>
        <begin position="168"/>
        <end position="178"/>
    </location>
</feature>
<keyword evidence="5" id="KW-1185">Reference proteome</keyword>
<evidence type="ECO:0000256" key="3">
    <source>
        <dbReference type="SAM" id="SignalP"/>
    </source>
</evidence>
<reference evidence="4 5" key="1">
    <citation type="submission" date="2021-04" db="EMBL/GenBank/DDBJ databases">
        <authorList>
            <person name="Bliznina A."/>
        </authorList>
    </citation>
    <scope>NUCLEOTIDE SEQUENCE [LARGE SCALE GENOMIC DNA]</scope>
</reference>
<feature type="compositionally biased region" description="Low complexity" evidence="1">
    <location>
        <begin position="203"/>
        <end position="239"/>
    </location>
</feature>
<organism evidence="4 5">
    <name type="scientific">Oikopleura dioica</name>
    <name type="common">Tunicate</name>
    <dbReference type="NCBI Taxonomy" id="34765"/>
    <lineage>
        <taxon>Eukaryota</taxon>
        <taxon>Metazoa</taxon>
        <taxon>Chordata</taxon>
        <taxon>Tunicata</taxon>
        <taxon>Appendicularia</taxon>
        <taxon>Copelata</taxon>
        <taxon>Oikopleuridae</taxon>
        <taxon>Oikopleura</taxon>
    </lineage>
</organism>
<keyword evidence="2" id="KW-0472">Membrane</keyword>
<dbReference type="EMBL" id="OU015568">
    <property type="protein sequence ID" value="CAG5087426.1"/>
    <property type="molecule type" value="Genomic_DNA"/>
</dbReference>
<sequence>MPANSGLALVSFATILSSTSIAFPANRSIGQSLGQVEEFLLAFEMSQSESMNTTGPSEIMQLSKLAKAYPNAFAVLAENSGYVLETKRSKASQCSNFWKNVVLAVGAIVMGASLWIVLSTSLRQLQPFCNTPETSTPEIPANLTANRIVRSSDEDEIFAQSTPSSTRSRSRSRSRGRSGRSTDPKVPGPESIMAKTPPPPYAPASSPESEPASPESFSSVTPLASDDSISYSSLGSTTSDIRRKMAELYPDIAGEGSGSGEEDNVPEPPTNLQDAIDAIEEGSGAIAQFQDAMEAAVFICKFS</sequence>
<keyword evidence="2" id="KW-1133">Transmembrane helix</keyword>
<keyword evidence="2" id="KW-0812">Transmembrane</keyword>
<evidence type="ECO:0000313" key="5">
    <source>
        <dbReference type="Proteomes" id="UP001158576"/>
    </source>
</evidence>
<evidence type="ECO:0000313" key="4">
    <source>
        <dbReference type="EMBL" id="CAG5087426.1"/>
    </source>
</evidence>